<evidence type="ECO:0000256" key="1">
    <source>
        <dbReference type="ARBA" id="ARBA00004141"/>
    </source>
</evidence>
<feature type="transmembrane region" description="Helical" evidence="6">
    <location>
        <begin position="485"/>
        <end position="509"/>
    </location>
</feature>
<name>A0A9P4WXJ1_9PLEO</name>
<dbReference type="PROSITE" id="PS50850">
    <property type="entry name" value="MFS"/>
    <property type="match status" value="1"/>
</dbReference>
<reference evidence="8" key="1">
    <citation type="submission" date="2019-04" db="EMBL/GenBank/DDBJ databases">
        <title>Sequencing of skin fungus with MAO and IRED activity.</title>
        <authorList>
            <person name="Marsaioli A.J."/>
            <person name="Bonatto J.M.C."/>
            <person name="Reis Junior O."/>
        </authorList>
    </citation>
    <scope>NUCLEOTIDE SEQUENCE</scope>
    <source>
        <strain evidence="8">28M1</strain>
    </source>
</reference>
<dbReference type="Pfam" id="PF07690">
    <property type="entry name" value="MFS_1"/>
    <property type="match status" value="1"/>
</dbReference>
<dbReference type="PANTHER" id="PTHR23511:SF5">
    <property type="entry name" value="MAJOR FACILITATOR-TYPE TRANSPORTER HXNZ-RELATED"/>
    <property type="match status" value="1"/>
</dbReference>
<evidence type="ECO:0000256" key="6">
    <source>
        <dbReference type="SAM" id="Phobius"/>
    </source>
</evidence>
<dbReference type="Proteomes" id="UP000758155">
    <property type="component" value="Unassembled WGS sequence"/>
</dbReference>
<comment type="subcellular location">
    <subcellularLocation>
        <location evidence="1">Membrane</location>
        <topology evidence="1">Multi-pass membrane protein</topology>
    </subcellularLocation>
</comment>
<sequence>MDTGKEINIEPKALEAQSDTNSHAGAIASGGIVSEDPAVRDFYGDAVSEAYRMKSELVSQHLADIGMGKFQWMLFVVTGFGWIVDNFWSQGISAVRPAVANEFTDVTRLSFSSVAYYVGMILGASFWGTTADLVGRKPAFNATILIGGIFACAVAGSQNFVAFCSLWAVIGTAAGGNVPVDSIIFLEFMPPAKQWLLVSLSAWWNLGQVIVALLSWVFLANYACPSSEAPCRIGDNMGWRYLMITLGAIAIAFGLIRILAFKIPESPRYLLSKGRDADAVEAVNYIARFNGKPETLKLAMLEEIDAELTHSPGGQHPATTTSSKGLSQMQILKESFKDYDTSSFKRLFSGRRMAQHSLVTFLVWLTIGIAYPLYFAFITSYLQTKSTYSANSSLSHTYMVYCIVSAVGVLGPVAAGFCVETRLGRRWMMALSAILTGVFLFLYTLAKTEVADIGFQCATGILGNFEYAVMFAFTPESFPGPIRGTGTGIAATLLRFGGLVASFISTYAGYTSVPIYASAALWILTGLFCFALPYETHGHASI</sequence>
<dbReference type="PANTHER" id="PTHR23511">
    <property type="entry name" value="SYNAPTIC VESICLE GLYCOPROTEIN 2"/>
    <property type="match status" value="1"/>
</dbReference>
<feature type="transmembrane region" description="Helical" evidence="6">
    <location>
        <begin position="139"/>
        <end position="160"/>
    </location>
</feature>
<keyword evidence="9" id="KW-1185">Reference proteome</keyword>
<keyword evidence="3 6" id="KW-0812">Transmembrane</keyword>
<feature type="transmembrane region" description="Helical" evidence="6">
    <location>
        <begin position="195"/>
        <end position="219"/>
    </location>
</feature>
<gene>
    <name evidence="8" type="ORF">E8E12_010477</name>
</gene>
<evidence type="ECO:0000256" key="4">
    <source>
        <dbReference type="ARBA" id="ARBA00022989"/>
    </source>
</evidence>
<comment type="caution">
    <text evidence="8">The sequence shown here is derived from an EMBL/GenBank/DDBJ whole genome shotgun (WGS) entry which is preliminary data.</text>
</comment>
<dbReference type="GO" id="GO:0022857">
    <property type="term" value="F:transmembrane transporter activity"/>
    <property type="evidence" value="ECO:0007669"/>
    <property type="project" value="InterPro"/>
</dbReference>
<evidence type="ECO:0000313" key="9">
    <source>
        <dbReference type="Proteomes" id="UP000758155"/>
    </source>
</evidence>
<organism evidence="8 9">
    <name type="scientific">Didymella heteroderae</name>
    <dbReference type="NCBI Taxonomy" id="1769908"/>
    <lineage>
        <taxon>Eukaryota</taxon>
        <taxon>Fungi</taxon>
        <taxon>Dikarya</taxon>
        <taxon>Ascomycota</taxon>
        <taxon>Pezizomycotina</taxon>
        <taxon>Dothideomycetes</taxon>
        <taxon>Pleosporomycetidae</taxon>
        <taxon>Pleosporales</taxon>
        <taxon>Pleosporineae</taxon>
        <taxon>Didymellaceae</taxon>
        <taxon>Didymella</taxon>
    </lineage>
</organism>
<feature type="transmembrane region" description="Helical" evidence="6">
    <location>
        <begin position="70"/>
        <end position="89"/>
    </location>
</feature>
<keyword evidence="5 6" id="KW-0472">Membrane</keyword>
<feature type="transmembrane region" description="Helical" evidence="6">
    <location>
        <begin position="398"/>
        <end position="419"/>
    </location>
</feature>
<feature type="transmembrane region" description="Helical" evidence="6">
    <location>
        <begin position="358"/>
        <end position="378"/>
    </location>
</feature>
<evidence type="ECO:0000256" key="5">
    <source>
        <dbReference type="ARBA" id="ARBA00023136"/>
    </source>
</evidence>
<keyword evidence="4 6" id="KW-1133">Transmembrane helix</keyword>
<feature type="transmembrane region" description="Helical" evidence="6">
    <location>
        <begin position="515"/>
        <end position="534"/>
    </location>
</feature>
<feature type="transmembrane region" description="Helical" evidence="6">
    <location>
        <begin position="426"/>
        <end position="446"/>
    </location>
</feature>
<proteinExistence type="predicted"/>
<dbReference type="InterPro" id="IPR020846">
    <property type="entry name" value="MFS_dom"/>
</dbReference>
<protein>
    <recommendedName>
        <fullName evidence="7">Major facilitator superfamily (MFS) profile domain-containing protein</fullName>
    </recommendedName>
</protein>
<dbReference type="InterPro" id="IPR036259">
    <property type="entry name" value="MFS_trans_sf"/>
</dbReference>
<dbReference type="Gene3D" id="1.20.1250.20">
    <property type="entry name" value="MFS general substrate transporter like domains"/>
    <property type="match status" value="1"/>
</dbReference>
<evidence type="ECO:0000256" key="3">
    <source>
        <dbReference type="ARBA" id="ARBA00022692"/>
    </source>
</evidence>
<feature type="transmembrane region" description="Helical" evidence="6">
    <location>
        <begin position="166"/>
        <end position="188"/>
    </location>
</feature>
<dbReference type="OrthoDB" id="288590at2759"/>
<evidence type="ECO:0000313" key="8">
    <source>
        <dbReference type="EMBL" id="KAF3044156.1"/>
    </source>
</evidence>
<evidence type="ECO:0000259" key="7">
    <source>
        <dbReference type="PROSITE" id="PS50850"/>
    </source>
</evidence>
<accession>A0A9P4WXJ1</accession>
<dbReference type="SUPFAM" id="SSF103473">
    <property type="entry name" value="MFS general substrate transporter"/>
    <property type="match status" value="1"/>
</dbReference>
<dbReference type="EMBL" id="SWKV01000010">
    <property type="protein sequence ID" value="KAF3044156.1"/>
    <property type="molecule type" value="Genomic_DNA"/>
</dbReference>
<dbReference type="AlphaFoldDB" id="A0A9P4WXJ1"/>
<dbReference type="InterPro" id="IPR011701">
    <property type="entry name" value="MFS"/>
</dbReference>
<feature type="transmembrane region" description="Helical" evidence="6">
    <location>
        <begin position="109"/>
        <end position="127"/>
    </location>
</feature>
<feature type="domain" description="Major facilitator superfamily (MFS) profile" evidence="7">
    <location>
        <begin position="74"/>
        <end position="537"/>
    </location>
</feature>
<keyword evidence="2" id="KW-0813">Transport</keyword>
<dbReference type="CDD" id="cd17316">
    <property type="entry name" value="MFS_SV2_like"/>
    <property type="match status" value="1"/>
</dbReference>
<evidence type="ECO:0000256" key="2">
    <source>
        <dbReference type="ARBA" id="ARBA00022448"/>
    </source>
</evidence>
<dbReference type="GO" id="GO:0016020">
    <property type="term" value="C:membrane"/>
    <property type="evidence" value="ECO:0007669"/>
    <property type="project" value="UniProtKB-SubCell"/>
</dbReference>
<feature type="transmembrane region" description="Helical" evidence="6">
    <location>
        <begin position="239"/>
        <end position="260"/>
    </location>
</feature>